<accession>A0A6J5MAA0</accession>
<dbReference type="EMBL" id="LR796399">
    <property type="protein sequence ID" value="CAB4142100.1"/>
    <property type="molecule type" value="Genomic_DNA"/>
</dbReference>
<reference evidence="1" key="1">
    <citation type="submission" date="2020-04" db="EMBL/GenBank/DDBJ databases">
        <authorList>
            <person name="Chiriac C."/>
            <person name="Salcher M."/>
            <person name="Ghai R."/>
            <person name="Kavagutti S V."/>
        </authorList>
    </citation>
    <scope>NUCLEOTIDE SEQUENCE</scope>
</reference>
<gene>
    <name evidence="1" type="ORF">UFOVP425_42</name>
</gene>
<evidence type="ECO:0000313" key="1">
    <source>
        <dbReference type="EMBL" id="CAB4142100.1"/>
    </source>
</evidence>
<proteinExistence type="predicted"/>
<protein>
    <submittedName>
        <fullName evidence="1">Uncharacterized protein</fullName>
    </submittedName>
</protein>
<name>A0A6J5MAA0_9CAUD</name>
<sequence>MACDISNGRLEACKDGISGLDAVYFINYGINFPTDVTFSAVAGQEDVITAVDNISDLYKWELKGANSFEQTIQTSRDNGTTFFEQAIVAQFKVLDITTHKTVKLLAYGRPHIVVRTRSGNYFLAGLERGCDVTAGTISSGTAMGDFNGYNLTFTGMENIPAPFLDCADETELATIFGGANIVTV</sequence>
<organism evidence="1">
    <name type="scientific">uncultured Caudovirales phage</name>
    <dbReference type="NCBI Taxonomy" id="2100421"/>
    <lineage>
        <taxon>Viruses</taxon>
        <taxon>Duplodnaviria</taxon>
        <taxon>Heunggongvirae</taxon>
        <taxon>Uroviricota</taxon>
        <taxon>Caudoviricetes</taxon>
        <taxon>Peduoviridae</taxon>
        <taxon>Maltschvirus</taxon>
        <taxon>Maltschvirus maltsch</taxon>
    </lineage>
</organism>